<evidence type="ECO:0000313" key="4">
    <source>
        <dbReference type="Proteomes" id="UP001175271"/>
    </source>
</evidence>
<sequence length="2088" mass="228050">MEQSNSLLLNEEALRLCADPKKPIFIYEWLRFLDQILPVYQKADLRNCQQKLVEQLTQQISKGPGPPTRALLSKCLAQVFLIADTSNLFSTINTCNDALKSKDDSPTQLAVKLTALNVLAAMYENLGRMVGRSYEESFSLMTRWLKNADSSCRAEIFNTLSKLVTGLGNAATSIHKDLCKLLCRTYVMDRVMSVRAAALNCLLVLIPDYQVLYTHDVEATCTVCIKALEDSNYEVRQCVARVLAKLLSLGIEKPKLPLKGAPPPPGSTPIQPSLSVEEAMNLLGAGFLRGGLGGFLRSGSGAAAGGQKEIRVGMALAYVELVNELGSDWLEKNSAFFVKHILDLAAKCGPLAYTNSSSQESEVVFLRRCLLYIFRSTLDLQLSEQAQISVCKHLGALINEYINCFDYNPDPGVERVLGVEAFSSAQATIVSLLELSCLVRQIGTTVMPLFVEASGIMEPVFACLLHPVQATRVAAAWCLRCVTLSVPSQTTPLIDRCINRLEHMKVCAEAVNGYSLALASLLLGSADSELGIPFCKSKQVFQIASDMLKTAAETRLAQVKAHAGWYLITAVISLGPSHIQPHLARLFPLWSACFPGSIEKAKREAQDRGDAFTWACTLEARSGALGSMNAFLKKCSSMVTEHVMKNIIGPVEASLTTMDHLAHLLRSHGIKIRSHMSILRIRLYTLLNGMSSTRSFDHLSPSLLRELVADLTLSDNAQSTTCSSLIPSLCPAVEACFLGGWIAQTDQKMIEHEMHPVSSGVCGSPHYDPLSLLTSSTTGETFWPEPLPSAIASVDAAIQTFARLYPIIAAKHRLQLTERFVECTKLTGTKHNQRVYAIQLNIFGALLSAFKAMGELKNCRLEGDALQKANVTLILNCLTSEKPLLKCIAAETLGRLAKAVDNAQFVAGMAQCSFDKLKALRDEKTRTGYVLALGCLHRYVGSLGSGQHLNISVSIILALAQDASSRTVQAWAILSLAMIASTGGGMFRGYVEPSLSLCLRLLLTTAPTCVEVIQSIGKLISALITAVGPELQSIGGIESTRSMFLVAYAMMADHSDCNINAEAISCIQQLHLFAPRYVYLEQLVTRICKLLSSPHLVLRKAAVCCLRQLLQREAKEVREHAQNLVPQGMIIDQKQSANVKPVLPETGLEGALFGMLDTERDPELRQQIGECLVSLVQATCGDSLNYWLSMCKDILASSSNTDNVRSTMMIEEGKGDKDADDDDEGEGDDEDTLAGNTLAAGGQLERPKLAPRWPTRVFALETVQRLMAVCESERAHLDLALAKELQMSSGGRMDYLVLHLSDLVRMSFMGATSDNSNLRLAGLSCLQEVINRFSSVPEPEFPGHVILEQFQAQVGAALRPAFVAETPSHVTAAACQVCSTWIGSGVARDLNDLRRVHQLLVSSLGKLKHGSINTQLYSESAATLEKLAILKAWAEVYVVAVEQDDASKEGKKDEDDSHYGALYGRHESLLSLVIPELNSLVGYWLAALRDSALLSLPPEFNSQLPSEGGAFYTPESAESCKEYYRSSWPPILLATAMWLNKNNFEIAANNVSDTPKKWLNDKREARFHLMLGMCVETLSCSRGGYSDGDKTVQLCLRTLRGLIGCSWSQLELMKDVHLAIELMNVLHRLILTRDNLQTQLLCADVLLVVLDAASAAIKASKNEDIVNENKSGGYRGYCGEEGSLQEGFDAKNSLAFATLEVCLCLLVRQIPQINSALMKSKAMTPLHFRKYARLPMESYELIRVAIQALVLVPQLCSIDGQLVVLPTVLYLMMGILRESSRIDSDQLIPDAPPGTVSVAAGASMQALRALAVAVPEKKTGAMEHWATIMRSTLLSLVNLTNNENEHKVDKAVIVIAVAVLITALPPFVVLNSSIFHRICRLLKSCLENDVVQIRQKGLQAAVSIFAKKEICAPFIRELGPSVFSILKPHVLKGPQPALKEEPNPFDELTTDETTTLMEAAKALETVAAAAKDKKAISMVSLLVQSLTCFLCEDPANNYRSLGACAKQLHDFAFQKLNAIGPAHPEMFRKLVAAHPPIKARIEAAMVHAAARNNQAKQQQMAAAMQRKMSAERHEPQAATIKLKNFALS</sequence>
<comment type="caution">
    <text evidence="3">The sequence shown here is derived from an EMBL/GenBank/DDBJ whole genome shotgun (WGS) entry which is preliminary data.</text>
</comment>
<dbReference type="GO" id="GO:0008104">
    <property type="term" value="P:intracellular protein localization"/>
    <property type="evidence" value="ECO:0007669"/>
    <property type="project" value="TreeGrafter"/>
</dbReference>
<evidence type="ECO:0000313" key="3">
    <source>
        <dbReference type="EMBL" id="KAK0412175.1"/>
    </source>
</evidence>
<accession>A0AA39LWS0</accession>
<comment type="similarity">
    <text evidence="1">Belongs to the HEATR5 family.</text>
</comment>
<dbReference type="Pfam" id="PF20210">
    <property type="entry name" value="Laa1_Sip1_HTR5"/>
    <property type="match status" value="1"/>
</dbReference>
<protein>
    <recommendedName>
        <fullName evidence="5">HEAT repeat-containing protein 5B</fullName>
    </recommendedName>
</protein>
<dbReference type="PANTHER" id="PTHR21663:SF0">
    <property type="entry name" value="HEAT REPEAT-CONTAINING PROTEIN 5B"/>
    <property type="match status" value="1"/>
</dbReference>
<dbReference type="GO" id="GO:0005829">
    <property type="term" value="C:cytosol"/>
    <property type="evidence" value="ECO:0007669"/>
    <property type="project" value="GOC"/>
</dbReference>
<gene>
    <name evidence="3" type="ORF">QR680_006073</name>
</gene>
<feature type="region of interest" description="Disordered" evidence="2">
    <location>
        <begin position="1211"/>
        <end position="1241"/>
    </location>
</feature>
<dbReference type="PANTHER" id="PTHR21663">
    <property type="entry name" value="HYPOTHETICAL HEAT DOMAIN-CONTAINING"/>
    <property type="match status" value="1"/>
</dbReference>
<evidence type="ECO:0008006" key="5">
    <source>
        <dbReference type="Google" id="ProtNLM"/>
    </source>
</evidence>
<reference evidence="3" key="1">
    <citation type="submission" date="2023-06" db="EMBL/GenBank/DDBJ databases">
        <title>Genomic analysis of the entomopathogenic nematode Steinernema hermaphroditum.</title>
        <authorList>
            <person name="Schwarz E.M."/>
            <person name="Heppert J.K."/>
            <person name="Baniya A."/>
            <person name="Schwartz H.T."/>
            <person name="Tan C.-H."/>
            <person name="Antoshechkin I."/>
            <person name="Sternberg P.W."/>
            <person name="Goodrich-Blair H."/>
            <person name="Dillman A.R."/>
        </authorList>
    </citation>
    <scope>NUCLEOTIDE SEQUENCE</scope>
    <source>
        <strain evidence="3">PS9179</strain>
        <tissue evidence="3">Whole animal</tissue>
    </source>
</reference>
<organism evidence="3 4">
    <name type="scientific">Steinernema hermaphroditum</name>
    <dbReference type="NCBI Taxonomy" id="289476"/>
    <lineage>
        <taxon>Eukaryota</taxon>
        <taxon>Metazoa</taxon>
        <taxon>Ecdysozoa</taxon>
        <taxon>Nematoda</taxon>
        <taxon>Chromadorea</taxon>
        <taxon>Rhabditida</taxon>
        <taxon>Tylenchina</taxon>
        <taxon>Panagrolaimomorpha</taxon>
        <taxon>Strongyloidoidea</taxon>
        <taxon>Steinernematidae</taxon>
        <taxon>Steinernema</taxon>
    </lineage>
</organism>
<dbReference type="Pfam" id="PF25468">
    <property type="entry name" value="HEAT_HEATR5A"/>
    <property type="match status" value="1"/>
</dbReference>
<dbReference type="EMBL" id="JAUCMV010000003">
    <property type="protein sequence ID" value="KAK0412175.1"/>
    <property type="molecule type" value="Genomic_DNA"/>
</dbReference>
<name>A0AA39LWS0_9BILA</name>
<dbReference type="InterPro" id="IPR016024">
    <property type="entry name" value="ARM-type_fold"/>
</dbReference>
<evidence type="ECO:0000256" key="1">
    <source>
        <dbReference type="ARBA" id="ARBA00008304"/>
    </source>
</evidence>
<dbReference type="InterPro" id="IPR046837">
    <property type="entry name" value="Laa1/Sip1/HEATR5-like_HEAT"/>
</dbReference>
<dbReference type="InterPro" id="IPR040108">
    <property type="entry name" value="Laa1/Sip1/HEATR5"/>
</dbReference>
<dbReference type="InterPro" id="IPR011989">
    <property type="entry name" value="ARM-like"/>
</dbReference>
<feature type="compositionally biased region" description="Acidic residues" evidence="2">
    <location>
        <begin position="1218"/>
        <end position="1232"/>
    </location>
</feature>
<dbReference type="GO" id="GO:0030139">
    <property type="term" value="C:endocytic vesicle"/>
    <property type="evidence" value="ECO:0007669"/>
    <property type="project" value="TreeGrafter"/>
</dbReference>
<dbReference type="GO" id="GO:0005794">
    <property type="term" value="C:Golgi apparatus"/>
    <property type="evidence" value="ECO:0007669"/>
    <property type="project" value="TreeGrafter"/>
</dbReference>
<evidence type="ECO:0000256" key="2">
    <source>
        <dbReference type="SAM" id="MobiDB-lite"/>
    </source>
</evidence>
<keyword evidence="4" id="KW-1185">Reference proteome</keyword>
<proteinExistence type="inferred from homology"/>
<dbReference type="GO" id="GO:0016020">
    <property type="term" value="C:membrane"/>
    <property type="evidence" value="ECO:0007669"/>
    <property type="project" value="TreeGrafter"/>
</dbReference>
<dbReference type="SUPFAM" id="SSF48371">
    <property type="entry name" value="ARM repeat"/>
    <property type="match status" value="2"/>
</dbReference>
<dbReference type="Proteomes" id="UP001175271">
    <property type="component" value="Unassembled WGS sequence"/>
</dbReference>
<dbReference type="GO" id="GO:0006897">
    <property type="term" value="P:endocytosis"/>
    <property type="evidence" value="ECO:0007669"/>
    <property type="project" value="TreeGrafter"/>
</dbReference>
<dbReference type="GO" id="GO:0042147">
    <property type="term" value="P:retrograde transport, endosome to Golgi"/>
    <property type="evidence" value="ECO:0007669"/>
    <property type="project" value="TreeGrafter"/>
</dbReference>
<dbReference type="Gene3D" id="1.25.10.10">
    <property type="entry name" value="Leucine-rich Repeat Variant"/>
    <property type="match status" value="3"/>
</dbReference>